<keyword evidence="2" id="KW-1185">Reference proteome</keyword>
<gene>
    <name evidence="1" type="ORF">B0H17DRAFT_1208287</name>
</gene>
<protein>
    <submittedName>
        <fullName evidence="1">Uncharacterized protein</fullName>
    </submittedName>
</protein>
<evidence type="ECO:0000313" key="2">
    <source>
        <dbReference type="Proteomes" id="UP001221757"/>
    </source>
</evidence>
<accession>A0AAD7D109</accession>
<dbReference type="AlphaFoldDB" id="A0AAD7D109"/>
<dbReference type="EMBL" id="JARKIE010000160">
    <property type="protein sequence ID" value="KAJ7673589.1"/>
    <property type="molecule type" value="Genomic_DNA"/>
</dbReference>
<proteinExistence type="predicted"/>
<sequence>MTAILSAAQSVASLSLRSSAIIGITPALTLPTTPLPNLTSLFLEGICFSSEDCPGCPESFVLMHAAHLAHLTLIDCPLYGHERLSALLSVSIHGDTCLFYTYEDMGWGLITLDADEFSLDGSIDRLALEELVATLEARNLVKEE</sequence>
<evidence type="ECO:0000313" key="1">
    <source>
        <dbReference type="EMBL" id="KAJ7673589.1"/>
    </source>
</evidence>
<reference evidence="1" key="1">
    <citation type="submission" date="2023-03" db="EMBL/GenBank/DDBJ databases">
        <title>Massive genome expansion in bonnet fungi (Mycena s.s.) driven by repeated elements and novel gene families across ecological guilds.</title>
        <authorList>
            <consortium name="Lawrence Berkeley National Laboratory"/>
            <person name="Harder C.B."/>
            <person name="Miyauchi S."/>
            <person name="Viragh M."/>
            <person name="Kuo A."/>
            <person name="Thoen E."/>
            <person name="Andreopoulos B."/>
            <person name="Lu D."/>
            <person name="Skrede I."/>
            <person name="Drula E."/>
            <person name="Henrissat B."/>
            <person name="Morin E."/>
            <person name="Kohler A."/>
            <person name="Barry K."/>
            <person name="LaButti K."/>
            <person name="Morin E."/>
            <person name="Salamov A."/>
            <person name="Lipzen A."/>
            <person name="Mereny Z."/>
            <person name="Hegedus B."/>
            <person name="Baldrian P."/>
            <person name="Stursova M."/>
            <person name="Weitz H."/>
            <person name="Taylor A."/>
            <person name="Grigoriev I.V."/>
            <person name="Nagy L.G."/>
            <person name="Martin F."/>
            <person name="Kauserud H."/>
        </authorList>
    </citation>
    <scope>NUCLEOTIDE SEQUENCE</scope>
    <source>
        <strain evidence="1">CBHHK067</strain>
    </source>
</reference>
<organism evidence="1 2">
    <name type="scientific">Mycena rosella</name>
    <name type="common">Pink bonnet</name>
    <name type="synonym">Agaricus rosellus</name>
    <dbReference type="NCBI Taxonomy" id="1033263"/>
    <lineage>
        <taxon>Eukaryota</taxon>
        <taxon>Fungi</taxon>
        <taxon>Dikarya</taxon>
        <taxon>Basidiomycota</taxon>
        <taxon>Agaricomycotina</taxon>
        <taxon>Agaricomycetes</taxon>
        <taxon>Agaricomycetidae</taxon>
        <taxon>Agaricales</taxon>
        <taxon>Marasmiineae</taxon>
        <taxon>Mycenaceae</taxon>
        <taxon>Mycena</taxon>
    </lineage>
</organism>
<dbReference type="SUPFAM" id="SSF52047">
    <property type="entry name" value="RNI-like"/>
    <property type="match status" value="1"/>
</dbReference>
<comment type="caution">
    <text evidence="1">The sequence shown here is derived from an EMBL/GenBank/DDBJ whole genome shotgun (WGS) entry which is preliminary data.</text>
</comment>
<name>A0AAD7D109_MYCRO</name>
<dbReference type="Proteomes" id="UP001221757">
    <property type="component" value="Unassembled WGS sequence"/>
</dbReference>